<dbReference type="InterPro" id="IPR023203">
    <property type="entry name" value="TTHA0068_sf"/>
</dbReference>
<keyword evidence="2" id="KW-1185">Reference proteome</keyword>
<name>A0A1G9CP03_9BACL</name>
<dbReference type="SUPFAM" id="SSF140663">
    <property type="entry name" value="TTHA0068-like"/>
    <property type="match status" value="1"/>
</dbReference>
<proteinExistence type="predicted"/>
<dbReference type="Pfam" id="PF03745">
    <property type="entry name" value="DUF309"/>
    <property type="match status" value="1"/>
</dbReference>
<gene>
    <name evidence="1" type="ORF">SAMN05216216_104129</name>
</gene>
<dbReference type="InterPro" id="IPR005500">
    <property type="entry name" value="DUF309"/>
</dbReference>
<evidence type="ECO:0008006" key="3">
    <source>
        <dbReference type="Google" id="ProtNLM"/>
    </source>
</evidence>
<accession>A0A1G9CP03</accession>
<dbReference type="EMBL" id="FNFY01000004">
    <property type="protein sequence ID" value="SDK53175.1"/>
    <property type="molecule type" value="Genomic_DNA"/>
</dbReference>
<protein>
    <recommendedName>
        <fullName evidence="3">DUF309 domain-containing protein</fullName>
    </recommendedName>
</protein>
<dbReference type="STRING" id="576118.SAMN05216216_104129"/>
<sequence length="175" mass="21341">MDKITLLNYYNEFIIKQDYFECHEIMEDSWKSKENFTKNLDEVFFIQVSTAEYHYRRNNLYGAKKIYNRAVDRLNSRPIDYNEYGLKSTIKNIIGNRLHNIDYVNFKPLQLPLTDDMYRKLHSFAMPDVSYEEFLEYIKNLHKTSIMLVEKHRLRDRSEIINVRNANRLKKRRKD</sequence>
<dbReference type="Proteomes" id="UP000199008">
    <property type="component" value="Unassembled WGS sequence"/>
</dbReference>
<reference evidence="2" key="1">
    <citation type="submission" date="2016-10" db="EMBL/GenBank/DDBJ databases">
        <authorList>
            <person name="Varghese N."/>
            <person name="Submissions S."/>
        </authorList>
    </citation>
    <scope>NUCLEOTIDE SEQUENCE [LARGE SCALE GENOMIC DNA]</scope>
    <source>
        <strain evidence="2">CGMCC 1.8895</strain>
    </source>
</reference>
<organism evidence="1 2">
    <name type="scientific">Lacicoccus qingdaonensis</name>
    <dbReference type="NCBI Taxonomy" id="576118"/>
    <lineage>
        <taxon>Bacteria</taxon>
        <taxon>Bacillati</taxon>
        <taxon>Bacillota</taxon>
        <taxon>Bacilli</taxon>
        <taxon>Bacillales</taxon>
        <taxon>Salinicoccaceae</taxon>
        <taxon>Lacicoccus</taxon>
    </lineage>
</organism>
<dbReference type="Gene3D" id="1.10.3450.10">
    <property type="entry name" value="TTHA0068-like"/>
    <property type="match status" value="1"/>
</dbReference>
<evidence type="ECO:0000313" key="2">
    <source>
        <dbReference type="Proteomes" id="UP000199008"/>
    </source>
</evidence>
<dbReference type="AlphaFoldDB" id="A0A1G9CP03"/>
<evidence type="ECO:0000313" key="1">
    <source>
        <dbReference type="EMBL" id="SDK53175.1"/>
    </source>
</evidence>
<dbReference type="RefSeq" id="WP_176754047.1">
    <property type="nucleotide sequence ID" value="NZ_FNFY01000004.1"/>
</dbReference>